<accession>A0A381J477</accession>
<keyword evidence="2" id="KW-1185">Reference proteome</keyword>
<name>A0A381J477_9CLOT</name>
<gene>
    <name evidence="1" type="ORF">NCTC9836_00307</name>
</gene>
<dbReference type="RefSeq" id="WP_172556229.1">
    <property type="nucleotide sequence ID" value="NZ_UFWZ01000001.1"/>
</dbReference>
<dbReference type="Proteomes" id="UP000254664">
    <property type="component" value="Unassembled WGS sequence"/>
</dbReference>
<protein>
    <submittedName>
        <fullName evidence="1">Uncharacterized protein</fullName>
    </submittedName>
</protein>
<organism evidence="1 2">
    <name type="scientific">Clostridium putrefaciens</name>
    <dbReference type="NCBI Taxonomy" id="99675"/>
    <lineage>
        <taxon>Bacteria</taxon>
        <taxon>Bacillati</taxon>
        <taxon>Bacillota</taxon>
        <taxon>Clostridia</taxon>
        <taxon>Eubacteriales</taxon>
        <taxon>Clostridiaceae</taxon>
        <taxon>Clostridium</taxon>
    </lineage>
</organism>
<evidence type="ECO:0000313" key="1">
    <source>
        <dbReference type="EMBL" id="SUY45503.1"/>
    </source>
</evidence>
<evidence type="ECO:0000313" key="2">
    <source>
        <dbReference type="Proteomes" id="UP000254664"/>
    </source>
</evidence>
<proteinExistence type="predicted"/>
<dbReference type="EMBL" id="UFWZ01000001">
    <property type="protein sequence ID" value="SUY45503.1"/>
    <property type="molecule type" value="Genomic_DNA"/>
</dbReference>
<sequence>MRVKGYNLLEEITNGILITLAYAFFKLLGDKESLQNLFMSIYGIKKPVKNKR</sequence>
<reference evidence="1 2" key="1">
    <citation type="submission" date="2018-06" db="EMBL/GenBank/DDBJ databases">
        <authorList>
            <consortium name="Pathogen Informatics"/>
            <person name="Doyle S."/>
        </authorList>
    </citation>
    <scope>NUCLEOTIDE SEQUENCE [LARGE SCALE GENOMIC DNA]</scope>
    <source>
        <strain evidence="1 2">NCTC9836</strain>
    </source>
</reference>
<dbReference type="AlphaFoldDB" id="A0A381J477"/>